<proteinExistence type="predicted"/>
<protein>
    <recommendedName>
        <fullName evidence="9">Phosphate-starvation-inducible E</fullName>
    </recommendedName>
</protein>
<evidence type="ECO:0000256" key="1">
    <source>
        <dbReference type="ARBA" id="ARBA00004651"/>
    </source>
</evidence>
<dbReference type="Proteomes" id="UP000242705">
    <property type="component" value="Unassembled WGS sequence"/>
</dbReference>
<keyword evidence="4 6" id="KW-1133">Transmembrane helix</keyword>
<evidence type="ECO:0000256" key="6">
    <source>
        <dbReference type="SAM" id="Phobius"/>
    </source>
</evidence>
<reference evidence="7 8" key="1">
    <citation type="journal article" date="2014" name="BMC Genomics">
        <title>Comparison of environmental and isolate Sulfobacillus genomes reveals diverse carbon, sulfur, nitrogen, and hydrogen metabolisms.</title>
        <authorList>
            <person name="Justice N.B."/>
            <person name="Norman A."/>
            <person name="Brown C.T."/>
            <person name="Singh A."/>
            <person name="Thomas B.C."/>
            <person name="Banfield J.F."/>
        </authorList>
    </citation>
    <scope>NUCLEOTIDE SEQUENCE [LARGE SCALE GENOMIC DNA]</scope>
    <source>
        <strain evidence="7">AMDSBA5</strain>
    </source>
</reference>
<accession>A0A1R0IVL9</accession>
<keyword evidence="5 6" id="KW-0472">Membrane</keyword>
<feature type="transmembrane region" description="Helical" evidence="6">
    <location>
        <begin position="25"/>
        <end position="51"/>
    </location>
</feature>
<comment type="caution">
    <text evidence="7">The sequence shown here is derived from an EMBL/GenBank/DDBJ whole genome shotgun (WGS) entry which is preliminary data.</text>
</comment>
<name>A0A1R0IVL9_SULTH</name>
<evidence type="ECO:0000256" key="2">
    <source>
        <dbReference type="ARBA" id="ARBA00022475"/>
    </source>
</evidence>
<evidence type="ECO:0008006" key="9">
    <source>
        <dbReference type="Google" id="ProtNLM"/>
    </source>
</evidence>
<dbReference type="GO" id="GO:0005886">
    <property type="term" value="C:plasma membrane"/>
    <property type="evidence" value="ECO:0007669"/>
    <property type="project" value="UniProtKB-SubCell"/>
</dbReference>
<keyword evidence="3 6" id="KW-0812">Transmembrane</keyword>
<comment type="subcellular location">
    <subcellularLocation>
        <location evidence="1">Cell membrane</location>
        <topology evidence="1">Multi-pass membrane protein</topology>
    </subcellularLocation>
</comment>
<keyword evidence="2" id="KW-1003">Cell membrane</keyword>
<sequence length="140" mass="15112">MEPESLTSPIRHVVNRLIIWGADGVYFLTVLCVLALSIRVVAGILKILWFAPSYAAMLSALDPLLLLLMLAELLHTVALTLQNHHLPLRPLLALIFIAVLRHGVVLASTMSLASWNAGATLLGILALSLLLAQIPPQNAD</sequence>
<dbReference type="AlphaFoldDB" id="A0A1R0IVL9"/>
<dbReference type="InterPro" id="IPR020948">
    <property type="entry name" value="P_starv_induced_PsiE-like"/>
</dbReference>
<evidence type="ECO:0000256" key="5">
    <source>
        <dbReference type="ARBA" id="ARBA00023136"/>
    </source>
</evidence>
<dbReference type="Pfam" id="PF06146">
    <property type="entry name" value="PsiE"/>
    <property type="match status" value="1"/>
</dbReference>
<evidence type="ECO:0000256" key="3">
    <source>
        <dbReference type="ARBA" id="ARBA00022692"/>
    </source>
</evidence>
<feature type="transmembrane region" description="Helical" evidence="6">
    <location>
        <begin position="113"/>
        <end position="132"/>
    </location>
</feature>
<organism evidence="7 8">
    <name type="scientific">Sulfobacillus thermosulfidooxidans</name>
    <dbReference type="NCBI Taxonomy" id="28034"/>
    <lineage>
        <taxon>Bacteria</taxon>
        <taxon>Bacillati</taxon>
        <taxon>Bacillota</taxon>
        <taxon>Clostridia</taxon>
        <taxon>Eubacteriales</taxon>
        <taxon>Clostridiales Family XVII. Incertae Sedis</taxon>
        <taxon>Sulfobacillus</taxon>
    </lineage>
</organism>
<dbReference type="EMBL" id="PXYX01000008">
    <property type="protein sequence ID" value="PSR28083.1"/>
    <property type="molecule type" value="Genomic_DNA"/>
</dbReference>
<gene>
    <name evidence="7" type="ORF">C7B47_06325</name>
</gene>
<feature type="transmembrane region" description="Helical" evidence="6">
    <location>
        <begin position="88"/>
        <end position="107"/>
    </location>
</feature>
<evidence type="ECO:0000313" key="7">
    <source>
        <dbReference type="EMBL" id="PSR28083.1"/>
    </source>
</evidence>
<evidence type="ECO:0000256" key="4">
    <source>
        <dbReference type="ARBA" id="ARBA00022989"/>
    </source>
</evidence>
<dbReference type="RefSeq" id="WP_076005264.1">
    <property type="nucleotide sequence ID" value="NZ_MDZD01000021.1"/>
</dbReference>
<evidence type="ECO:0000313" key="8">
    <source>
        <dbReference type="Proteomes" id="UP000242705"/>
    </source>
</evidence>